<evidence type="ECO:0000256" key="3">
    <source>
        <dbReference type="ARBA" id="ARBA00022692"/>
    </source>
</evidence>
<reference evidence="11" key="3">
    <citation type="submission" date="2022-10" db="EMBL/GenBank/DDBJ databases">
        <title>Genome assembly of Lactococcus garvieae isolates from cricket gut.</title>
        <authorList>
            <person name="Luecke A.R."/>
            <person name="Brown A.M.V."/>
            <person name="Wakeman C.A."/>
        </authorList>
    </citation>
    <scope>NUCLEOTIDE SEQUENCE</scope>
    <source>
        <strain evidence="11">Alexii-11_2</strain>
    </source>
</reference>
<dbReference type="SUPFAM" id="SSF81345">
    <property type="entry name" value="ABC transporter involved in vitamin B12 uptake, BtuC"/>
    <property type="match status" value="1"/>
</dbReference>
<dbReference type="OrthoDB" id="9798540at2"/>
<dbReference type="GO" id="GO:0055085">
    <property type="term" value="P:transmembrane transport"/>
    <property type="evidence" value="ECO:0007669"/>
    <property type="project" value="InterPro"/>
</dbReference>
<dbReference type="Pfam" id="PF00950">
    <property type="entry name" value="ABC-3"/>
    <property type="match status" value="1"/>
</dbReference>
<dbReference type="EMBL" id="FOTJ01000003">
    <property type="protein sequence ID" value="SFL25756.1"/>
    <property type="molecule type" value="Genomic_DNA"/>
</dbReference>
<reference evidence="10 13" key="1">
    <citation type="submission" date="2016-10" db="EMBL/GenBank/DDBJ databases">
        <authorList>
            <person name="de Groot N.N."/>
        </authorList>
    </citation>
    <scope>NUCLEOTIDE SEQUENCE [LARGE SCALE GENOMIC DNA]</scope>
    <source>
        <strain evidence="10 13">M79</strain>
    </source>
</reference>
<keyword evidence="6" id="KW-0813">Transport</keyword>
<gene>
    <name evidence="8" type="primary">zitP</name>
    <name evidence="8" type="ORF">ikelab_04380</name>
    <name evidence="11" type="ORF">OF801_01070</name>
    <name evidence="12" type="ORF">PWF74_10390</name>
    <name evidence="9" type="ORF">QHR29_05175</name>
    <name evidence="10" type="ORF">SAMN05216438_103101</name>
</gene>
<keyword evidence="5 7" id="KW-0472">Membrane</keyword>
<comment type="subcellular location">
    <subcellularLocation>
        <location evidence="6">Cell membrane</location>
        <topology evidence="6">Multi-pass membrane protein</topology>
    </subcellularLocation>
    <subcellularLocation>
        <location evidence="1">Membrane</location>
        <topology evidence="1">Multi-pass membrane protein</topology>
    </subcellularLocation>
</comment>
<dbReference type="Proteomes" id="UP001157396">
    <property type="component" value="Unassembled WGS sequence"/>
</dbReference>
<dbReference type="GeneID" id="61073057"/>
<evidence type="ECO:0000256" key="7">
    <source>
        <dbReference type="SAM" id="Phobius"/>
    </source>
</evidence>
<dbReference type="Proteomes" id="UP001164042">
    <property type="component" value="Chromosome"/>
</dbReference>
<dbReference type="EMBL" id="JARYTV010000003">
    <property type="protein sequence ID" value="MDH7959855.1"/>
    <property type="molecule type" value="Genomic_DNA"/>
</dbReference>
<protein>
    <submittedName>
        <fullName evidence="9">Iron chelate uptake ABC transporter family permease subunit</fullName>
    </submittedName>
    <submittedName>
        <fullName evidence="11">Metal ABC transporter permease</fullName>
    </submittedName>
    <submittedName>
        <fullName evidence="8">Zinc ABC transporter permease</fullName>
    </submittedName>
    <submittedName>
        <fullName evidence="10">Zinc transport system permease protein</fullName>
    </submittedName>
</protein>
<evidence type="ECO:0000256" key="5">
    <source>
        <dbReference type="ARBA" id="ARBA00023136"/>
    </source>
</evidence>
<dbReference type="GO" id="GO:0010043">
    <property type="term" value="P:response to zinc ion"/>
    <property type="evidence" value="ECO:0007669"/>
    <property type="project" value="TreeGrafter"/>
</dbReference>
<name>A0A1I4G9G6_9LACT</name>
<evidence type="ECO:0000313" key="14">
    <source>
        <dbReference type="Proteomes" id="UP000504756"/>
    </source>
</evidence>
<evidence type="ECO:0000256" key="4">
    <source>
        <dbReference type="ARBA" id="ARBA00022989"/>
    </source>
</evidence>
<dbReference type="OMA" id="WLESNTQ"/>
<dbReference type="Proteomes" id="UP001217324">
    <property type="component" value="Chromosome"/>
</dbReference>
<evidence type="ECO:0000256" key="6">
    <source>
        <dbReference type="RuleBase" id="RU003943"/>
    </source>
</evidence>
<reference evidence="8 14" key="2">
    <citation type="submission" date="2020-06" db="EMBL/GenBank/DDBJ databases">
        <title>Draft genome sequence of Lactic acid bacteria from Okinawan-style tofu.</title>
        <authorList>
            <person name="Takara I."/>
            <person name="Ikematsu S."/>
        </authorList>
    </citation>
    <scope>NUCLEOTIDE SEQUENCE [LARGE SCALE GENOMIC DNA]</scope>
    <source>
        <strain evidence="8">Lg38</strain>
        <strain evidence="14">lg38</strain>
    </source>
</reference>
<dbReference type="Proteomes" id="UP000504756">
    <property type="component" value="Unassembled WGS sequence"/>
</dbReference>
<dbReference type="AlphaFoldDB" id="A0A1I4G9G6"/>
<dbReference type="EMBL" id="CP109635">
    <property type="protein sequence ID" value="UYT10563.1"/>
    <property type="molecule type" value="Genomic_DNA"/>
</dbReference>
<sequence length="269" mass="29259">MLEILSYDFMRNALLATTAISLFAPLLGVFLVLRRQSLLSDTLSHVSLAGVAFGVLFSLNPTWTTLIVVIIAAIFMEFLRTVYKNYLELATAILMSAGLALAMFIINVAGSKTSISIDQYLFGSIVTIATPQVVMLYIIALIVLAGFIFFLRPLYVMTFDEDTALVDGLPVRAMSMIFNIVTGLAIALMIPACGALLVSAIMVLPASVSMLIGKSFKTVLLWSVIIGFIGMNSGLIISYYFNAPASSAITLIFVALFLIVSLLKRLFRR</sequence>
<comment type="similarity">
    <text evidence="2 6">Belongs to the ABC-3 integral membrane protein family.</text>
</comment>
<feature type="transmembrane region" description="Helical" evidence="7">
    <location>
        <begin position="247"/>
        <end position="267"/>
    </location>
</feature>
<evidence type="ECO:0000313" key="12">
    <source>
        <dbReference type="EMBL" id="WEA13875.1"/>
    </source>
</evidence>
<dbReference type="GO" id="GO:0043190">
    <property type="term" value="C:ATP-binding cassette (ABC) transporter complex"/>
    <property type="evidence" value="ECO:0007669"/>
    <property type="project" value="InterPro"/>
</dbReference>
<feature type="transmembrane region" description="Helical" evidence="7">
    <location>
        <begin position="45"/>
        <end position="74"/>
    </location>
</feature>
<reference evidence="12" key="4">
    <citation type="submission" date="2023-02" db="EMBL/GenBank/DDBJ databases">
        <title>Comparative genomics and fermentation flavor characterization of five lactic acid bacteria reveal flavor biosynthesis metabolic pathways in fermented muskmelon puree.</title>
        <authorList>
            <person name="Yuan L."/>
            <person name="Li M."/>
            <person name="Xu X."/>
            <person name="Lao F."/>
            <person name="Wu J."/>
        </authorList>
    </citation>
    <scope>NUCLEOTIDE SEQUENCE</scope>
    <source>
        <strain evidence="12">Pa-2</strain>
    </source>
</reference>
<organism evidence="10 13">
    <name type="scientific">Lactococcus garvieae</name>
    <dbReference type="NCBI Taxonomy" id="1363"/>
    <lineage>
        <taxon>Bacteria</taxon>
        <taxon>Bacillati</taxon>
        <taxon>Bacillota</taxon>
        <taxon>Bacilli</taxon>
        <taxon>Lactobacillales</taxon>
        <taxon>Streptococcaceae</taxon>
        <taxon>Lactococcus</taxon>
    </lineage>
</organism>
<feature type="transmembrane region" description="Helical" evidence="7">
    <location>
        <begin position="86"/>
        <end position="108"/>
    </location>
</feature>
<feature type="transmembrane region" description="Helical" evidence="7">
    <location>
        <begin position="12"/>
        <end position="33"/>
    </location>
</feature>
<reference evidence="9" key="5">
    <citation type="submission" date="2023-04" db="EMBL/GenBank/DDBJ databases">
        <title>Genomic analysis of Lactococcus garvieae isolates.</title>
        <authorList>
            <person name="Zhanghang C."/>
        </authorList>
    </citation>
    <scope>NUCLEOTIDE SEQUENCE</scope>
    <source>
        <strain evidence="9">ZB-1</strain>
    </source>
</reference>
<evidence type="ECO:0000256" key="1">
    <source>
        <dbReference type="ARBA" id="ARBA00004141"/>
    </source>
</evidence>
<evidence type="ECO:0000256" key="2">
    <source>
        <dbReference type="ARBA" id="ARBA00008034"/>
    </source>
</evidence>
<feature type="transmembrane region" description="Helical" evidence="7">
    <location>
        <begin position="120"/>
        <end position="151"/>
    </location>
</feature>
<dbReference type="InterPro" id="IPR037294">
    <property type="entry name" value="ABC_BtuC-like"/>
</dbReference>
<feature type="transmembrane region" description="Helical" evidence="7">
    <location>
        <begin position="219"/>
        <end position="241"/>
    </location>
</feature>
<feature type="transmembrane region" description="Helical" evidence="7">
    <location>
        <begin position="171"/>
        <end position="198"/>
    </location>
</feature>
<dbReference type="EMBL" id="BLXU01000002">
    <property type="protein sequence ID" value="GFO51163.1"/>
    <property type="molecule type" value="Genomic_DNA"/>
</dbReference>
<dbReference type="InterPro" id="IPR001626">
    <property type="entry name" value="ABC_TroCD"/>
</dbReference>
<evidence type="ECO:0000313" key="8">
    <source>
        <dbReference type="EMBL" id="GFO51163.1"/>
    </source>
</evidence>
<dbReference type="RefSeq" id="WP_003133768.1">
    <property type="nucleotide sequence ID" value="NZ_AP026069.1"/>
</dbReference>
<dbReference type="Gene3D" id="1.10.3470.10">
    <property type="entry name" value="ABC transporter involved in vitamin B12 uptake, BtuC"/>
    <property type="match status" value="1"/>
</dbReference>
<dbReference type="PANTHER" id="PTHR30477:SF0">
    <property type="entry name" value="METAL TRANSPORT SYSTEM MEMBRANE PROTEIN TM_0125-RELATED"/>
    <property type="match status" value="1"/>
</dbReference>
<keyword evidence="3 6" id="KW-0812">Transmembrane</keyword>
<evidence type="ECO:0000313" key="11">
    <source>
        <dbReference type="EMBL" id="UYT10563.1"/>
    </source>
</evidence>
<evidence type="ECO:0000313" key="10">
    <source>
        <dbReference type="EMBL" id="SFL25756.1"/>
    </source>
</evidence>
<proteinExistence type="inferred from homology"/>
<dbReference type="PANTHER" id="PTHR30477">
    <property type="entry name" value="ABC-TRANSPORTER METAL-BINDING PROTEIN"/>
    <property type="match status" value="1"/>
</dbReference>
<evidence type="ECO:0000313" key="13">
    <source>
        <dbReference type="Proteomes" id="UP000181969"/>
    </source>
</evidence>
<keyword evidence="4 7" id="KW-1133">Transmembrane helix</keyword>
<dbReference type="EMBL" id="CP118627">
    <property type="protein sequence ID" value="WEA13875.1"/>
    <property type="molecule type" value="Genomic_DNA"/>
</dbReference>
<dbReference type="FunFam" id="1.10.3470.10:FF:000008">
    <property type="entry name" value="Zinc ABC transporter, permease protein"/>
    <property type="match status" value="1"/>
</dbReference>
<evidence type="ECO:0000313" key="9">
    <source>
        <dbReference type="EMBL" id="MDH7959855.1"/>
    </source>
</evidence>
<dbReference type="Proteomes" id="UP000181969">
    <property type="component" value="Unassembled WGS sequence"/>
</dbReference>
<accession>A0A1I4G9G6</accession>